<accession>A0A8H4PXQ7</accession>
<feature type="region of interest" description="Disordered" evidence="1">
    <location>
        <begin position="1"/>
        <end position="55"/>
    </location>
</feature>
<organism evidence="2 3">
    <name type="scientific">Ophiocordyceps sinensis</name>
    <dbReference type="NCBI Taxonomy" id="72228"/>
    <lineage>
        <taxon>Eukaryota</taxon>
        <taxon>Fungi</taxon>
        <taxon>Dikarya</taxon>
        <taxon>Ascomycota</taxon>
        <taxon>Pezizomycotina</taxon>
        <taxon>Sordariomycetes</taxon>
        <taxon>Hypocreomycetidae</taxon>
        <taxon>Hypocreales</taxon>
        <taxon>Ophiocordycipitaceae</taxon>
        <taxon>Ophiocordyceps</taxon>
    </lineage>
</organism>
<keyword evidence="3" id="KW-1185">Reference proteome</keyword>
<dbReference type="AlphaFoldDB" id="A0A8H4PXQ7"/>
<feature type="region of interest" description="Disordered" evidence="1">
    <location>
        <begin position="73"/>
        <end position="93"/>
    </location>
</feature>
<feature type="compositionally biased region" description="Basic and acidic residues" evidence="1">
    <location>
        <begin position="75"/>
        <end position="86"/>
    </location>
</feature>
<proteinExistence type="predicted"/>
<name>A0A8H4PXQ7_9HYPO</name>
<gene>
    <name evidence="2" type="ORF">G6O67_001581</name>
</gene>
<dbReference type="Proteomes" id="UP000557566">
    <property type="component" value="Unassembled WGS sequence"/>
</dbReference>
<sequence length="106" mass="11412">MHCKHSTHTQHTQHTQHGEPPARAHSQTNEAGESNWRGGASQPVRPKQVPPSSDTTYLPAWAVAADLFSGCHGSQAERARRSDVDARPTSSPEDDVVVVVVVANAQ</sequence>
<comment type="caution">
    <text evidence="2">The sequence shown here is derived from an EMBL/GenBank/DDBJ whole genome shotgun (WGS) entry which is preliminary data.</text>
</comment>
<evidence type="ECO:0000313" key="2">
    <source>
        <dbReference type="EMBL" id="KAF4512442.1"/>
    </source>
</evidence>
<evidence type="ECO:0000313" key="3">
    <source>
        <dbReference type="Proteomes" id="UP000557566"/>
    </source>
</evidence>
<protein>
    <submittedName>
        <fullName evidence="2">Uncharacterized protein</fullName>
    </submittedName>
</protein>
<dbReference type="EMBL" id="JAAVMX010000002">
    <property type="protein sequence ID" value="KAF4512442.1"/>
    <property type="molecule type" value="Genomic_DNA"/>
</dbReference>
<evidence type="ECO:0000256" key="1">
    <source>
        <dbReference type="SAM" id="MobiDB-lite"/>
    </source>
</evidence>
<reference evidence="2 3" key="1">
    <citation type="journal article" date="2020" name="Genome Biol. Evol.">
        <title>A new high-quality draft genome assembly of the Chinese cordyceps Ophiocordyceps sinensis.</title>
        <authorList>
            <person name="Shu R."/>
            <person name="Zhang J."/>
            <person name="Meng Q."/>
            <person name="Zhang H."/>
            <person name="Zhou G."/>
            <person name="Li M."/>
            <person name="Wu P."/>
            <person name="Zhao Y."/>
            <person name="Chen C."/>
            <person name="Qin Q."/>
        </authorList>
    </citation>
    <scope>NUCLEOTIDE SEQUENCE [LARGE SCALE GENOMIC DNA]</scope>
    <source>
        <strain evidence="2 3">IOZ07</strain>
    </source>
</reference>